<organism evidence="2">
    <name type="scientific">Oncocephalus sp</name>
    <dbReference type="NCBI Taxonomy" id="2944721"/>
    <lineage>
        <taxon>Eukaryota</taxon>
        <taxon>Metazoa</taxon>
        <taxon>Ecdysozoa</taxon>
        <taxon>Arthropoda</taxon>
        <taxon>Hexapoda</taxon>
        <taxon>Insecta</taxon>
        <taxon>Pterygota</taxon>
        <taxon>Neoptera</taxon>
        <taxon>Paraneoptera</taxon>
        <taxon>Hemiptera</taxon>
        <taxon>Heteroptera</taxon>
        <taxon>Panheteroptera</taxon>
        <taxon>Cimicomorpha</taxon>
        <taxon>Reduviidae</taxon>
        <taxon>Stenopodainae</taxon>
        <taxon>Oncocephalus</taxon>
    </lineage>
</organism>
<name>A0AB38ZEI9_9HEMI</name>
<proteinExistence type="evidence at transcript level"/>
<reference evidence="2" key="1">
    <citation type="submission" date="2024-03" db="EMBL/GenBank/DDBJ databases">
        <title>Venom adaptation and exaptation during the trophic switch to blood-feeding by kissing bugs (Reduviidae: Triatominae).</title>
        <authorList>
            <person name="Zdenek C.N."/>
            <person name="Cardoso F.C."/>
            <person name="Robinson S.D."/>
            <person name="Mercedes R.S."/>
            <person name="Raidjoe E.R."/>
            <person name="Hernandez-Vargas M.J."/>
            <person name="Jin J."/>
            <person name="Corzo G."/>
            <person name="Vetter I."/>
            <person name="King G.F."/>
            <person name="Fry B.G."/>
            <person name="Walker A."/>
        </authorList>
    </citation>
    <scope>NUCLEOTIDE SEQUENCE</scope>
</reference>
<dbReference type="EMBL" id="PP517437">
    <property type="protein sequence ID" value="WXI02687.1"/>
    <property type="molecule type" value="mRNA"/>
</dbReference>
<protein>
    <submittedName>
        <fullName evidence="2">Heteropteran venom family 2 protein 1</fullName>
    </submittedName>
</protein>
<accession>A0AB38ZEI9</accession>
<evidence type="ECO:0000256" key="1">
    <source>
        <dbReference type="SAM" id="SignalP"/>
    </source>
</evidence>
<dbReference type="AlphaFoldDB" id="A0AB38ZEI9"/>
<feature type="signal peptide" evidence="1">
    <location>
        <begin position="1"/>
        <end position="23"/>
    </location>
</feature>
<evidence type="ECO:0000313" key="2">
    <source>
        <dbReference type="EMBL" id="WXI02687.1"/>
    </source>
</evidence>
<sequence length="246" mass="28647">MADIRIFGVLAGFFFILLASSEARDYNKHEKLVLADLKAQHEASLKSRGASDPVDKPVCWFEDFTAACCIKMKYTTVSNGKSKILKHRACIEAGIEFKRIQAFVRAVYDGKVIGDTYSYDLAKYCWPLPKPLDKLSVCAWIWHVDVNVNKKYAEFCFIFTFTDYVHIRFNCLRWDNGNFEFHERVLPRKEQAMFTLYVTSKSIQIEIKSNYLVKVWQTLKVVWEKIKGLFGKSKEMNSWVLKKYDG</sequence>
<feature type="chain" id="PRO_5044221078" evidence="1">
    <location>
        <begin position="24"/>
        <end position="246"/>
    </location>
</feature>
<keyword evidence="1" id="KW-0732">Signal</keyword>